<name>A0ACB7G053_MANES</name>
<evidence type="ECO:0000313" key="2">
    <source>
        <dbReference type="Proteomes" id="UP000091857"/>
    </source>
</evidence>
<comment type="caution">
    <text evidence="1">The sequence shown here is derived from an EMBL/GenBank/DDBJ whole genome shotgun (WGS) entry which is preliminary data.</text>
</comment>
<keyword evidence="2" id="KW-1185">Reference proteome</keyword>
<reference evidence="2" key="1">
    <citation type="journal article" date="2016" name="Nat. Biotechnol.">
        <title>Sequencing wild and cultivated cassava and related species reveals extensive interspecific hybridization and genetic diversity.</title>
        <authorList>
            <person name="Bredeson J.V."/>
            <person name="Lyons J.B."/>
            <person name="Prochnik S.E."/>
            <person name="Wu G.A."/>
            <person name="Ha C.M."/>
            <person name="Edsinger-Gonzales E."/>
            <person name="Grimwood J."/>
            <person name="Schmutz J."/>
            <person name="Rabbi I.Y."/>
            <person name="Egesi C."/>
            <person name="Nauluvula P."/>
            <person name="Lebot V."/>
            <person name="Ndunguru J."/>
            <person name="Mkamilo G."/>
            <person name="Bart R.S."/>
            <person name="Setter T.L."/>
            <person name="Gleadow R.M."/>
            <person name="Kulakow P."/>
            <person name="Ferguson M.E."/>
            <person name="Rounsley S."/>
            <person name="Rokhsar D.S."/>
        </authorList>
    </citation>
    <scope>NUCLEOTIDE SEQUENCE [LARGE SCALE GENOMIC DNA]</scope>
    <source>
        <strain evidence="2">cv. AM560-2</strain>
    </source>
</reference>
<dbReference type="EMBL" id="CM004404">
    <property type="protein sequence ID" value="KAG8633592.1"/>
    <property type="molecule type" value="Genomic_DNA"/>
</dbReference>
<evidence type="ECO:0000313" key="1">
    <source>
        <dbReference type="EMBL" id="KAG8633592.1"/>
    </source>
</evidence>
<organism evidence="1 2">
    <name type="scientific">Manihot esculenta</name>
    <name type="common">Cassava</name>
    <name type="synonym">Jatropha manihot</name>
    <dbReference type="NCBI Taxonomy" id="3983"/>
    <lineage>
        <taxon>Eukaryota</taxon>
        <taxon>Viridiplantae</taxon>
        <taxon>Streptophyta</taxon>
        <taxon>Embryophyta</taxon>
        <taxon>Tracheophyta</taxon>
        <taxon>Spermatophyta</taxon>
        <taxon>Magnoliopsida</taxon>
        <taxon>eudicotyledons</taxon>
        <taxon>Gunneridae</taxon>
        <taxon>Pentapetalae</taxon>
        <taxon>rosids</taxon>
        <taxon>fabids</taxon>
        <taxon>Malpighiales</taxon>
        <taxon>Euphorbiaceae</taxon>
        <taxon>Crotonoideae</taxon>
        <taxon>Manihoteae</taxon>
        <taxon>Manihot</taxon>
    </lineage>
</organism>
<protein>
    <submittedName>
        <fullName evidence="1">Uncharacterized protein</fullName>
    </submittedName>
</protein>
<dbReference type="Proteomes" id="UP000091857">
    <property type="component" value="Chromosome 18"/>
</dbReference>
<gene>
    <name evidence="1" type="ORF">MANES_18G120051v8</name>
</gene>
<sequence>MRREQGPGTSEGSRSSIVFWDLPRFFLFLVITFLFCFLFTSHVVCLCFLYFWGGITSISLIYPRQRLSTVFLFLFAIYFSFLLQVLLSIARIVLWIWVRASDFAFAGGKEFLC</sequence>
<accession>A0ACB7G053</accession>
<proteinExistence type="predicted"/>